<protein>
    <recommendedName>
        <fullName evidence="4">Ketoreductase domain-containing protein</fullName>
    </recommendedName>
</protein>
<dbReference type="GO" id="GO:0016614">
    <property type="term" value="F:oxidoreductase activity, acting on CH-OH group of donors"/>
    <property type="evidence" value="ECO:0007669"/>
    <property type="project" value="UniProtKB-ARBA"/>
</dbReference>
<dbReference type="Gene3D" id="3.40.50.720">
    <property type="entry name" value="NAD(P)-binding Rossmann-like Domain"/>
    <property type="match status" value="1"/>
</dbReference>
<dbReference type="PANTHER" id="PTHR48107">
    <property type="entry name" value="NADPH-DEPENDENT ALDEHYDE REDUCTASE-LIKE PROTEIN, CHLOROPLASTIC-RELATED"/>
    <property type="match status" value="1"/>
</dbReference>
<dbReference type="AlphaFoldDB" id="A0A1C3MYU7"/>
<dbReference type="InterPro" id="IPR057326">
    <property type="entry name" value="KR_dom"/>
</dbReference>
<organism evidence="5 6">
    <name type="scientific">Micromonospora krabiensis</name>
    <dbReference type="NCBI Taxonomy" id="307121"/>
    <lineage>
        <taxon>Bacteria</taxon>
        <taxon>Bacillati</taxon>
        <taxon>Actinomycetota</taxon>
        <taxon>Actinomycetes</taxon>
        <taxon>Micromonosporales</taxon>
        <taxon>Micromonosporaceae</taxon>
        <taxon>Micromonospora</taxon>
    </lineage>
</organism>
<dbReference type="PATRIC" id="fig|307121.4.peg.1017"/>
<dbReference type="STRING" id="307121.GA0070620_0989"/>
<proteinExistence type="inferred from homology"/>
<feature type="compositionally biased region" description="Polar residues" evidence="3">
    <location>
        <begin position="1"/>
        <end position="29"/>
    </location>
</feature>
<dbReference type="FunFam" id="3.40.50.720:FF:000097">
    <property type="entry name" value="SDR family oxidoreductase"/>
    <property type="match status" value="1"/>
</dbReference>
<sequence length="300" mass="32008">MSEDQYTQQDPASQYGQREGQPAQQQEAPGSTGKMGPKPDHGEDSYRGSGRLDGKLAVITGGDSGIGRAVAIAFAREGADVLISYLGEEEETDARDTVRLVEQAGRRGVAVRTDLTDEGHCRELVDRALTDLGGIDILVNNAAFQMSQDKGLAGITSEQFDRVFKTNVYAMFWLCRMAVPHMPEGSAIINTSSIQAFDPSPQLLDYATTKAAIANFTKALAQDLAGQGIRVNAVAPGPVWTPLIPATMPPDKVEQFGTDTPMGRPGQPAELAPAYVFFASQESSYVTGEILGVTGGRPTK</sequence>
<evidence type="ECO:0000259" key="4">
    <source>
        <dbReference type="SMART" id="SM00822"/>
    </source>
</evidence>
<comment type="similarity">
    <text evidence="1">Belongs to the short-chain dehydrogenases/reductases (SDR) family.</text>
</comment>
<gene>
    <name evidence="5" type="ORF">GA0070620_0989</name>
</gene>
<dbReference type="InterPro" id="IPR020904">
    <property type="entry name" value="Sc_DH/Rdtase_CS"/>
</dbReference>
<dbReference type="Proteomes" id="UP000199393">
    <property type="component" value="Chromosome I"/>
</dbReference>
<dbReference type="PRINTS" id="PR00081">
    <property type="entry name" value="GDHRDH"/>
</dbReference>
<dbReference type="PANTHER" id="PTHR48107:SF16">
    <property type="entry name" value="NADPH-DEPENDENT ALDEHYDE REDUCTASE 1, CHLOROPLASTIC"/>
    <property type="match status" value="1"/>
</dbReference>
<feature type="domain" description="Ketoreductase" evidence="4">
    <location>
        <begin position="55"/>
        <end position="243"/>
    </location>
</feature>
<dbReference type="Pfam" id="PF13561">
    <property type="entry name" value="adh_short_C2"/>
    <property type="match status" value="1"/>
</dbReference>
<dbReference type="InterPro" id="IPR036291">
    <property type="entry name" value="NAD(P)-bd_dom_sf"/>
</dbReference>
<reference evidence="6" key="1">
    <citation type="submission" date="2016-06" db="EMBL/GenBank/DDBJ databases">
        <authorList>
            <person name="Varghese N."/>
        </authorList>
    </citation>
    <scope>NUCLEOTIDE SEQUENCE [LARGE SCALE GENOMIC DNA]</scope>
    <source>
        <strain evidence="6">DSM 45344</strain>
    </source>
</reference>
<evidence type="ECO:0000256" key="1">
    <source>
        <dbReference type="ARBA" id="ARBA00006484"/>
    </source>
</evidence>
<dbReference type="SMART" id="SM00822">
    <property type="entry name" value="PKS_KR"/>
    <property type="match status" value="1"/>
</dbReference>
<dbReference type="OrthoDB" id="9809287at2"/>
<dbReference type="CDD" id="cd05355">
    <property type="entry name" value="SDR_c1"/>
    <property type="match status" value="1"/>
</dbReference>
<evidence type="ECO:0000313" key="5">
    <source>
        <dbReference type="EMBL" id="SBV25513.1"/>
    </source>
</evidence>
<dbReference type="PROSITE" id="PS00061">
    <property type="entry name" value="ADH_SHORT"/>
    <property type="match status" value="1"/>
</dbReference>
<evidence type="ECO:0000313" key="6">
    <source>
        <dbReference type="Proteomes" id="UP000199393"/>
    </source>
</evidence>
<evidence type="ECO:0000256" key="3">
    <source>
        <dbReference type="SAM" id="MobiDB-lite"/>
    </source>
</evidence>
<keyword evidence="2" id="KW-0560">Oxidoreductase</keyword>
<feature type="region of interest" description="Disordered" evidence="3">
    <location>
        <begin position="1"/>
        <end position="51"/>
    </location>
</feature>
<accession>A0A1C3MYU7</accession>
<keyword evidence="6" id="KW-1185">Reference proteome</keyword>
<feature type="compositionally biased region" description="Basic and acidic residues" evidence="3">
    <location>
        <begin position="37"/>
        <end position="51"/>
    </location>
</feature>
<dbReference type="NCBIfam" id="NF005559">
    <property type="entry name" value="PRK07231.1"/>
    <property type="match status" value="1"/>
</dbReference>
<name>A0A1C3MYU7_9ACTN</name>
<dbReference type="RefSeq" id="WP_091588759.1">
    <property type="nucleotide sequence ID" value="NZ_JBHRWG010000007.1"/>
</dbReference>
<dbReference type="EMBL" id="LT598496">
    <property type="protein sequence ID" value="SBV25513.1"/>
    <property type="molecule type" value="Genomic_DNA"/>
</dbReference>
<dbReference type="PRINTS" id="PR00080">
    <property type="entry name" value="SDRFAMILY"/>
</dbReference>
<dbReference type="SUPFAM" id="SSF51735">
    <property type="entry name" value="NAD(P)-binding Rossmann-fold domains"/>
    <property type="match status" value="1"/>
</dbReference>
<dbReference type="InterPro" id="IPR002347">
    <property type="entry name" value="SDR_fam"/>
</dbReference>
<evidence type="ECO:0000256" key="2">
    <source>
        <dbReference type="ARBA" id="ARBA00023002"/>
    </source>
</evidence>